<evidence type="ECO:0000313" key="2">
    <source>
        <dbReference type="Proteomes" id="UP000049855"/>
    </source>
</evidence>
<accession>A0A0U1KU64</accession>
<dbReference type="AlphaFoldDB" id="A0A0U1KU64"/>
<sequence length="68" mass="7607">MKSHQYIHESIAVDLAERIANGEFVGKDRWKNSSSESLRGFYGNPQGDRLVVVGLLGVLEKVDSFINK</sequence>
<protein>
    <submittedName>
        <fullName evidence="1">Uncharacterized protein</fullName>
    </submittedName>
</protein>
<keyword evidence="2" id="KW-1185">Reference proteome</keyword>
<dbReference type="EMBL" id="CTRP01000003">
    <property type="protein sequence ID" value="CQR70972.1"/>
    <property type="molecule type" value="Genomic_DNA"/>
</dbReference>
<proteinExistence type="predicted"/>
<reference evidence="2" key="1">
    <citation type="submission" date="2015-03" db="EMBL/GenBank/DDBJ databases">
        <authorList>
            <person name="Nijsse Bart"/>
        </authorList>
    </citation>
    <scope>NUCLEOTIDE SEQUENCE [LARGE SCALE GENOMIC DNA]</scope>
</reference>
<name>A0A0U1KU64_9FIRM</name>
<dbReference type="RefSeq" id="WP_021169683.1">
    <property type="nucleotide sequence ID" value="NZ_CTRP01000003.1"/>
</dbReference>
<evidence type="ECO:0000313" key="1">
    <source>
        <dbReference type="EMBL" id="CQR70972.1"/>
    </source>
</evidence>
<gene>
    <name evidence="1" type="ORF">SpAn4DRAFT_1950</name>
</gene>
<organism evidence="1 2">
    <name type="scientific">Sporomusa ovata</name>
    <dbReference type="NCBI Taxonomy" id="2378"/>
    <lineage>
        <taxon>Bacteria</taxon>
        <taxon>Bacillati</taxon>
        <taxon>Bacillota</taxon>
        <taxon>Negativicutes</taxon>
        <taxon>Selenomonadales</taxon>
        <taxon>Sporomusaceae</taxon>
        <taxon>Sporomusa</taxon>
    </lineage>
</organism>
<dbReference type="Proteomes" id="UP000049855">
    <property type="component" value="Unassembled WGS sequence"/>
</dbReference>